<accession>A0ABV6YZ31</accession>
<proteinExistence type="predicted"/>
<sequence length="68" mass="7653">MINKIGQTAGLIWKYLDQNGPQSASALKKGIKCDQNIFNWGLGWLVREGKVIITKEKVKYTISLSETK</sequence>
<dbReference type="InterPro" id="IPR019707">
    <property type="entry name" value="DUF2582"/>
</dbReference>
<keyword evidence="2" id="KW-1185">Reference proteome</keyword>
<gene>
    <name evidence="1" type="ORF">ACFL27_14105</name>
</gene>
<dbReference type="Gene3D" id="1.10.10.10">
    <property type="entry name" value="Winged helix-like DNA-binding domain superfamily/Winged helix DNA-binding domain"/>
    <property type="match status" value="1"/>
</dbReference>
<comment type="caution">
    <text evidence="1">The sequence shown here is derived from an EMBL/GenBank/DDBJ whole genome shotgun (WGS) entry which is preliminary data.</text>
</comment>
<dbReference type="EMBL" id="JBHPBY010000178">
    <property type="protein sequence ID" value="MFC1851326.1"/>
    <property type="molecule type" value="Genomic_DNA"/>
</dbReference>
<evidence type="ECO:0000313" key="1">
    <source>
        <dbReference type="EMBL" id="MFC1851326.1"/>
    </source>
</evidence>
<reference evidence="1 2" key="1">
    <citation type="submission" date="2024-09" db="EMBL/GenBank/DDBJ databases">
        <title>Laminarin stimulates single cell rates of sulfate reduction while oxygen inhibits transcriptomic activity in coastal marine sediment.</title>
        <authorList>
            <person name="Lindsay M."/>
            <person name="Orcutt B."/>
            <person name="Emerson D."/>
            <person name="Stepanauskas R."/>
            <person name="D'Angelo T."/>
        </authorList>
    </citation>
    <scope>NUCLEOTIDE SEQUENCE [LARGE SCALE GENOMIC DNA]</scope>
    <source>
        <strain evidence="1">SAG AM-311-K15</strain>
    </source>
</reference>
<organism evidence="1 2">
    <name type="scientific">candidate division CSSED10-310 bacterium</name>
    <dbReference type="NCBI Taxonomy" id="2855610"/>
    <lineage>
        <taxon>Bacteria</taxon>
        <taxon>Bacteria division CSSED10-310</taxon>
    </lineage>
</organism>
<name>A0ABV6YZ31_UNCC1</name>
<evidence type="ECO:0000313" key="2">
    <source>
        <dbReference type="Proteomes" id="UP001594351"/>
    </source>
</evidence>
<dbReference type="Proteomes" id="UP001594351">
    <property type="component" value="Unassembled WGS sequence"/>
</dbReference>
<dbReference type="Pfam" id="PF10771">
    <property type="entry name" value="DUF2582"/>
    <property type="match status" value="1"/>
</dbReference>
<dbReference type="InterPro" id="IPR036388">
    <property type="entry name" value="WH-like_DNA-bd_sf"/>
</dbReference>
<protein>
    <submittedName>
        <fullName evidence="1">Winged helix-turn-helix domain-containing protein</fullName>
    </submittedName>
</protein>